<dbReference type="PANTHER" id="PTHR15146">
    <property type="entry name" value="INTEGRAL MEMBRANE PROTEIN GPR137"/>
    <property type="match status" value="1"/>
</dbReference>
<dbReference type="GO" id="GO:1904263">
    <property type="term" value="P:positive regulation of TORC1 signaling"/>
    <property type="evidence" value="ECO:0007669"/>
    <property type="project" value="TreeGrafter"/>
</dbReference>
<keyword evidence="3 7" id="KW-0812">Transmembrane</keyword>
<evidence type="ECO:0000313" key="9">
    <source>
        <dbReference type="Proteomes" id="UP001208570"/>
    </source>
</evidence>
<keyword evidence="9" id="KW-1185">Reference proteome</keyword>
<feature type="transmembrane region" description="Helical" evidence="7">
    <location>
        <begin position="210"/>
        <end position="231"/>
    </location>
</feature>
<gene>
    <name evidence="8" type="ORF">LSH36_83g00019</name>
</gene>
<evidence type="ECO:0000256" key="3">
    <source>
        <dbReference type="ARBA" id="ARBA00022692"/>
    </source>
</evidence>
<dbReference type="PANTHER" id="PTHR15146:SF3">
    <property type="entry name" value="THH1_TOM1_TOM3 DOMAIN-CONTAINING PROTEIN"/>
    <property type="match status" value="1"/>
</dbReference>
<feature type="transmembrane region" description="Helical" evidence="7">
    <location>
        <begin position="261"/>
        <end position="285"/>
    </location>
</feature>
<dbReference type="EMBL" id="JAODUP010000083">
    <property type="protein sequence ID" value="KAK2163231.1"/>
    <property type="molecule type" value="Genomic_DNA"/>
</dbReference>
<keyword evidence="4 7" id="KW-1133">Transmembrane helix</keyword>
<feature type="transmembrane region" description="Helical" evidence="7">
    <location>
        <begin position="62"/>
        <end position="82"/>
    </location>
</feature>
<dbReference type="Proteomes" id="UP001208570">
    <property type="component" value="Unassembled WGS sequence"/>
</dbReference>
<evidence type="ECO:0000256" key="2">
    <source>
        <dbReference type="ARBA" id="ARBA00004656"/>
    </source>
</evidence>
<proteinExistence type="predicted"/>
<evidence type="ECO:0000256" key="6">
    <source>
        <dbReference type="ARBA" id="ARBA00023228"/>
    </source>
</evidence>
<accession>A0AAD9K1N1</accession>
<dbReference type="InterPro" id="IPR029723">
    <property type="entry name" value="GPR137"/>
</dbReference>
<dbReference type="AlphaFoldDB" id="A0AAD9K1N1"/>
<comment type="subcellular location">
    <subcellularLocation>
        <location evidence="1">Endomembrane system</location>
        <topology evidence="1">Multi-pass membrane protein</topology>
    </subcellularLocation>
    <subcellularLocation>
        <location evidence="2">Lysosome membrane</location>
    </subcellularLocation>
</comment>
<feature type="transmembrane region" description="Helical" evidence="7">
    <location>
        <begin position="138"/>
        <end position="160"/>
    </location>
</feature>
<feature type="transmembrane region" description="Helical" evidence="7">
    <location>
        <begin position="94"/>
        <end position="118"/>
    </location>
</feature>
<evidence type="ECO:0000256" key="7">
    <source>
        <dbReference type="SAM" id="Phobius"/>
    </source>
</evidence>
<comment type="caution">
    <text evidence="8">The sequence shown here is derived from an EMBL/GenBank/DDBJ whole genome shotgun (WGS) entry which is preliminary data.</text>
</comment>
<evidence type="ECO:0000256" key="1">
    <source>
        <dbReference type="ARBA" id="ARBA00004127"/>
    </source>
</evidence>
<evidence type="ECO:0000313" key="8">
    <source>
        <dbReference type="EMBL" id="KAK2163231.1"/>
    </source>
</evidence>
<dbReference type="GO" id="GO:0012505">
    <property type="term" value="C:endomembrane system"/>
    <property type="evidence" value="ECO:0007669"/>
    <property type="project" value="UniProtKB-SubCell"/>
</dbReference>
<keyword evidence="6" id="KW-0458">Lysosome</keyword>
<sequence>MEFQLSKATVKPPTLKPAISPSVHLSLTVVYTVLYSALFLVVYLQLWLILCYRHRRFSYQTVFLFLCLVWSALRITLFSFYYVNCAAANDLDPFMYWMLYCCPVALQFITLCLMAVFFARVYFRCLSAEISQKYRIPLYVTTVLSIVIFLATNIACAVVLKYYDRVYASIPMYIVFIRVSVSGCLFILMSIILCVCIYKMSKGMTVRQACVACVLIILLYTSRVVYNFIAISKPISTVISFGYDWINVSDQADFENLNQGFAYVSFGVVLFVWEFLPTFIVVLFFRVHKPDETSRSLSRLPSDSFSSRAYFYDNPRHYASDDDLLRNPRMNNNSILGAEVPFTINSVENSQSYRQQHIIGSHGGGINIQNTDHASPVRQEIFYNGT</sequence>
<feature type="transmembrane region" description="Helical" evidence="7">
    <location>
        <begin position="29"/>
        <end position="50"/>
    </location>
</feature>
<feature type="transmembrane region" description="Helical" evidence="7">
    <location>
        <begin position="172"/>
        <end position="198"/>
    </location>
</feature>
<protein>
    <submittedName>
        <fullName evidence="8">Uncharacterized protein</fullName>
    </submittedName>
</protein>
<reference evidence="8" key="1">
    <citation type="journal article" date="2023" name="Mol. Biol. Evol.">
        <title>Third-Generation Sequencing Reveals the Adaptive Role of the Epigenome in Three Deep-Sea Polychaetes.</title>
        <authorList>
            <person name="Perez M."/>
            <person name="Aroh O."/>
            <person name="Sun Y."/>
            <person name="Lan Y."/>
            <person name="Juniper S.K."/>
            <person name="Young C.R."/>
            <person name="Angers B."/>
            <person name="Qian P.Y."/>
        </authorList>
    </citation>
    <scope>NUCLEOTIDE SEQUENCE</scope>
    <source>
        <strain evidence="8">P08H-3</strain>
    </source>
</reference>
<dbReference type="CDD" id="cd21464">
    <property type="entry name" value="7tm_GPR137"/>
    <property type="match status" value="1"/>
</dbReference>
<evidence type="ECO:0000256" key="4">
    <source>
        <dbReference type="ARBA" id="ARBA00022989"/>
    </source>
</evidence>
<evidence type="ECO:0000256" key="5">
    <source>
        <dbReference type="ARBA" id="ARBA00023136"/>
    </source>
</evidence>
<keyword evidence="5 7" id="KW-0472">Membrane</keyword>
<organism evidence="8 9">
    <name type="scientific">Paralvinella palmiformis</name>
    <dbReference type="NCBI Taxonomy" id="53620"/>
    <lineage>
        <taxon>Eukaryota</taxon>
        <taxon>Metazoa</taxon>
        <taxon>Spiralia</taxon>
        <taxon>Lophotrochozoa</taxon>
        <taxon>Annelida</taxon>
        <taxon>Polychaeta</taxon>
        <taxon>Sedentaria</taxon>
        <taxon>Canalipalpata</taxon>
        <taxon>Terebellida</taxon>
        <taxon>Terebelliformia</taxon>
        <taxon>Alvinellidae</taxon>
        <taxon>Paralvinella</taxon>
    </lineage>
</organism>
<name>A0AAD9K1N1_9ANNE</name>
<dbReference type="GO" id="GO:0005765">
    <property type="term" value="C:lysosomal membrane"/>
    <property type="evidence" value="ECO:0007669"/>
    <property type="project" value="UniProtKB-SubCell"/>
</dbReference>